<comment type="subcellular location">
    <subcellularLocation>
        <location evidence="1">Secreted</location>
    </subcellularLocation>
</comment>
<feature type="domain" description="Sphingomyelin phosphodiesterase C-terminal" evidence="8">
    <location>
        <begin position="268"/>
        <end position="406"/>
    </location>
</feature>
<keyword evidence="4" id="KW-0378">Hydrolase</keyword>
<dbReference type="InterPro" id="IPR029052">
    <property type="entry name" value="Metallo-depent_PP-like"/>
</dbReference>
<evidence type="ECO:0000256" key="1">
    <source>
        <dbReference type="ARBA" id="ARBA00004613"/>
    </source>
</evidence>
<dbReference type="PANTHER" id="PTHR10340:SF57">
    <property type="entry name" value="METALLOPHOS DOMAIN-CONTAINING PROTEIN"/>
    <property type="match status" value="1"/>
</dbReference>
<feature type="signal peptide" evidence="6">
    <location>
        <begin position="1"/>
        <end position="16"/>
    </location>
</feature>
<dbReference type="AlphaFoldDB" id="A0A9P0HPZ1"/>
<dbReference type="GO" id="GO:0005615">
    <property type="term" value="C:extracellular space"/>
    <property type="evidence" value="ECO:0007669"/>
    <property type="project" value="TreeGrafter"/>
</dbReference>
<sequence length="439" mass="49566">MIYLLMSVAVATVVAADNTGYFWHISDLHLDPNYWERDGSCRKGKRSNELGQFGDHSCDAPWALLQSAVQMMNQEHGDNLMFILWTGDAISESVKDEEEKYEALRNVTDLLARGFPSDFVFPVLGETDPVNYHRLWELWKQWLPDEAKRSFNEGGYYCIEQKKRMLKVVVLNTNLWTREDGGDPGGQWAWLEEELLKAEENQKTIYLMGHIAPGYDERQGAPARLSLAEPHNSRYISLISKHARIITGQFFGHLHSDTFRIVYGASGEPVSTLFLAPSLTPKLTPSGANNPALRLYKIDSERGDVYDYTQYYLDLDLANTSGEDNWTVEYNFTRYYGLVEVSPAELNDLAQMFTTDEGVKLFGRYWVANSVSTYDMPVKGAWKTAQYCAITQIDYRQYHSCVDQRTSALAASREAVSGGSSSLSAGFLTAILIAALLAR</sequence>
<comment type="similarity">
    <text evidence="2">Belongs to the acid sphingomyelinase family.</text>
</comment>
<evidence type="ECO:0000256" key="5">
    <source>
        <dbReference type="ARBA" id="ARBA00023180"/>
    </source>
</evidence>
<organism evidence="9 10">
    <name type="scientific">Nezara viridula</name>
    <name type="common">Southern green stink bug</name>
    <name type="synonym">Cimex viridulus</name>
    <dbReference type="NCBI Taxonomy" id="85310"/>
    <lineage>
        <taxon>Eukaryota</taxon>
        <taxon>Metazoa</taxon>
        <taxon>Ecdysozoa</taxon>
        <taxon>Arthropoda</taxon>
        <taxon>Hexapoda</taxon>
        <taxon>Insecta</taxon>
        <taxon>Pterygota</taxon>
        <taxon>Neoptera</taxon>
        <taxon>Paraneoptera</taxon>
        <taxon>Hemiptera</taxon>
        <taxon>Heteroptera</taxon>
        <taxon>Panheteroptera</taxon>
        <taxon>Pentatomomorpha</taxon>
        <taxon>Pentatomoidea</taxon>
        <taxon>Pentatomidae</taxon>
        <taxon>Pentatominae</taxon>
        <taxon>Nezara</taxon>
    </lineage>
</organism>
<dbReference type="OrthoDB" id="348678at2759"/>
<dbReference type="Pfam" id="PF19272">
    <property type="entry name" value="ASMase_C"/>
    <property type="match status" value="1"/>
</dbReference>
<feature type="chain" id="PRO_5040310100" description="Sphingomyelin phosphodiesterase" evidence="6">
    <location>
        <begin position="17"/>
        <end position="439"/>
    </location>
</feature>
<dbReference type="InterPro" id="IPR004843">
    <property type="entry name" value="Calcineurin-like_PHP"/>
</dbReference>
<evidence type="ECO:0000256" key="3">
    <source>
        <dbReference type="ARBA" id="ARBA00022525"/>
    </source>
</evidence>
<dbReference type="SUPFAM" id="SSF56300">
    <property type="entry name" value="Metallo-dependent phosphatases"/>
    <property type="match status" value="1"/>
</dbReference>
<evidence type="ECO:0000259" key="8">
    <source>
        <dbReference type="Pfam" id="PF19272"/>
    </source>
</evidence>
<keyword evidence="5" id="KW-0325">Glycoprotein</keyword>
<evidence type="ECO:0000256" key="6">
    <source>
        <dbReference type="SAM" id="SignalP"/>
    </source>
</evidence>
<evidence type="ECO:0000313" key="10">
    <source>
        <dbReference type="Proteomes" id="UP001152798"/>
    </source>
</evidence>
<evidence type="ECO:0000256" key="2">
    <source>
        <dbReference type="ARBA" id="ARBA00008234"/>
    </source>
</evidence>
<evidence type="ECO:0000256" key="4">
    <source>
        <dbReference type="ARBA" id="ARBA00022801"/>
    </source>
</evidence>
<keyword evidence="3" id="KW-0964">Secreted</keyword>
<dbReference type="InterPro" id="IPR045473">
    <property type="entry name" value="ASM_C"/>
</dbReference>
<dbReference type="Pfam" id="PF00149">
    <property type="entry name" value="Metallophos"/>
    <property type="match status" value="1"/>
</dbReference>
<dbReference type="EMBL" id="OV725082">
    <property type="protein sequence ID" value="CAH1405890.1"/>
    <property type="molecule type" value="Genomic_DNA"/>
</dbReference>
<dbReference type="GO" id="GO:0008081">
    <property type="term" value="F:phosphoric diester hydrolase activity"/>
    <property type="evidence" value="ECO:0007669"/>
    <property type="project" value="TreeGrafter"/>
</dbReference>
<accession>A0A9P0HPZ1</accession>
<name>A0A9P0HPZ1_NEZVI</name>
<feature type="domain" description="Calcineurin-like phosphoesterase" evidence="7">
    <location>
        <begin position="22"/>
        <end position="256"/>
    </location>
</feature>
<keyword evidence="6" id="KW-0732">Signal</keyword>
<evidence type="ECO:0000313" key="9">
    <source>
        <dbReference type="EMBL" id="CAH1405890.1"/>
    </source>
</evidence>
<dbReference type="Gene3D" id="3.60.21.10">
    <property type="match status" value="1"/>
</dbReference>
<evidence type="ECO:0008006" key="11">
    <source>
        <dbReference type="Google" id="ProtNLM"/>
    </source>
</evidence>
<dbReference type="PANTHER" id="PTHR10340">
    <property type="entry name" value="SPHINGOMYELIN PHOSPHODIESTERASE"/>
    <property type="match status" value="1"/>
</dbReference>
<evidence type="ECO:0000259" key="7">
    <source>
        <dbReference type="Pfam" id="PF00149"/>
    </source>
</evidence>
<dbReference type="Proteomes" id="UP001152798">
    <property type="component" value="Chromosome 6"/>
</dbReference>
<gene>
    <name evidence="9" type="ORF">NEZAVI_LOCUS13958</name>
</gene>
<reference evidence="9" key="1">
    <citation type="submission" date="2022-01" db="EMBL/GenBank/DDBJ databases">
        <authorList>
            <person name="King R."/>
        </authorList>
    </citation>
    <scope>NUCLEOTIDE SEQUENCE</scope>
</reference>
<protein>
    <recommendedName>
        <fullName evidence="11">Sphingomyelin phosphodiesterase</fullName>
    </recommendedName>
</protein>
<proteinExistence type="inferred from homology"/>
<keyword evidence="10" id="KW-1185">Reference proteome</keyword>